<reference evidence="12" key="1">
    <citation type="submission" date="2018-05" db="EMBL/GenBank/DDBJ databases">
        <authorList>
            <person name="Lanie J.A."/>
            <person name="Ng W.-L."/>
            <person name="Kazmierczak K.M."/>
            <person name="Andrzejewski T.M."/>
            <person name="Davidsen T.M."/>
            <person name="Wayne K.J."/>
            <person name="Tettelin H."/>
            <person name="Glass J.I."/>
            <person name="Rusch D."/>
            <person name="Podicherti R."/>
            <person name="Tsui H.-C.T."/>
            <person name="Winkler M.E."/>
        </authorList>
    </citation>
    <scope>NUCLEOTIDE SEQUENCE</scope>
</reference>
<keyword evidence="6" id="KW-0067">ATP-binding</keyword>
<evidence type="ECO:0000256" key="3">
    <source>
        <dbReference type="ARBA" id="ARBA00022490"/>
    </source>
</evidence>
<feature type="domain" description="Glutamyl/glutaminyl-tRNA synthetase class Ib catalytic" evidence="10">
    <location>
        <begin position="5"/>
        <end position="100"/>
    </location>
</feature>
<evidence type="ECO:0000256" key="1">
    <source>
        <dbReference type="ARBA" id="ARBA00007894"/>
    </source>
</evidence>
<sequence length="433" mass="48393">VSTSRLRFAPAPTGSLHIGSARTALFNWLYARHTGGELVLRIEDTNAELTRPELIDNIYRSLEWLQIDFDGAPVRQSERTDLYNDAVEQWLADDFAYVDEGAVRFRVPDRGTTAWEDLVRGTVVFENQHIEDFVVRRSDGTATFFTANAVDDLDLGITHVVRGEDMVNVTPKVIMLRRALGATDVPEFAHLPLIVNEQRKKLSKRRDDVALENYRDRGIVAPAMINYLALLGWGPPDDIEIRPVGEIVELFELGDVNPSSAMFDAKKLDAINGEYLRAMNPQEFCQALEPWIGQQTWSDSIDPTQLQRVAPLIQERTRVLSEGPPQLDFFFLNMPEIDQSAWDKVMLSDEAGLILEAASAVLGEINWEVDALHDALRSIGDTYQMKLGKAQAPVRIAVTGRSVGPPLFESMHALGREAVLARIGAAQEMLADE</sequence>
<dbReference type="InterPro" id="IPR014729">
    <property type="entry name" value="Rossmann-like_a/b/a_fold"/>
</dbReference>
<keyword evidence="3" id="KW-0963">Cytoplasm</keyword>
<dbReference type="SUPFAM" id="SSF48163">
    <property type="entry name" value="An anticodon-binding domain of class I aminoacyl-tRNA synthetases"/>
    <property type="match status" value="1"/>
</dbReference>
<dbReference type="Gene3D" id="1.10.10.350">
    <property type="match status" value="1"/>
</dbReference>
<dbReference type="PANTHER" id="PTHR43311:SF2">
    <property type="entry name" value="GLUTAMATE--TRNA LIGASE, MITOCHONDRIAL-RELATED"/>
    <property type="match status" value="1"/>
</dbReference>
<evidence type="ECO:0000313" key="12">
    <source>
        <dbReference type="EMBL" id="SUZ63960.1"/>
    </source>
</evidence>
<gene>
    <name evidence="12" type="ORF">METZ01_LOCUS16814</name>
</gene>
<name>A0A381PAG9_9ZZZZ</name>
<dbReference type="InterPro" id="IPR000924">
    <property type="entry name" value="Glu/Gln-tRNA-synth"/>
</dbReference>
<keyword evidence="7" id="KW-0648">Protein biosynthesis</keyword>
<dbReference type="SUPFAM" id="SSF52374">
    <property type="entry name" value="Nucleotidylyl transferase"/>
    <property type="match status" value="1"/>
</dbReference>
<dbReference type="GO" id="GO:0008270">
    <property type="term" value="F:zinc ion binding"/>
    <property type="evidence" value="ECO:0007669"/>
    <property type="project" value="InterPro"/>
</dbReference>
<evidence type="ECO:0000256" key="9">
    <source>
        <dbReference type="ARBA" id="ARBA00030865"/>
    </source>
</evidence>
<evidence type="ECO:0000259" key="11">
    <source>
        <dbReference type="Pfam" id="PF19269"/>
    </source>
</evidence>
<dbReference type="InterPro" id="IPR049940">
    <property type="entry name" value="GluQ/Sye"/>
</dbReference>
<dbReference type="InterPro" id="IPR020751">
    <property type="entry name" value="aa-tRNA-synth_I_codon-bd_sub2"/>
</dbReference>
<dbReference type="GO" id="GO:0000049">
    <property type="term" value="F:tRNA binding"/>
    <property type="evidence" value="ECO:0007669"/>
    <property type="project" value="InterPro"/>
</dbReference>
<dbReference type="InterPro" id="IPR045462">
    <property type="entry name" value="aa-tRNA-synth_I_cd-bd"/>
</dbReference>
<evidence type="ECO:0000256" key="4">
    <source>
        <dbReference type="ARBA" id="ARBA00022598"/>
    </source>
</evidence>
<dbReference type="Pfam" id="PF00749">
    <property type="entry name" value="tRNA-synt_1c"/>
    <property type="match status" value="2"/>
</dbReference>
<evidence type="ECO:0000256" key="2">
    <source>
        <dbReference type="ARBA" id="ARBA00012835"/>
    </source>
</evidence>
<dbReference type="Gene3D" id="3.40.50.620">
    <property type="entry name" value="HUPs"/>
    <property type="match status" value="2"/>
</dbReference>
<organism evidence="12">
    <name type="scientific">marine metagenome</name>
    <dbReference type="NCBI Taxonomy" id="408172"/>
    <lineage>
        <taxon>unclassified sequences</taxon>
        <taxon>metagenomes</taxon>
        <taxon>ecological metagenomes</taxon>
    </lineage>
</organism>
<dbReference type="Gene3D" id="1.10.8.70">
    <property type="entry name" value="Glutamate-tRNA synthetase, class I, anticodon-binding domain 1"/>
    <property type="match status" value="1"/>
</dbReference>
<comment type="similarity">
    <text evidence="1">Belongs to the class-I aminoacyl-tRNA synthetase family. Glutamate--tRNA ligase type 1 subfamily.</text>
</comment>
<feature type="non-terminal residue" evidence="12">
    <location>
        <position position="1"/>
    </location>
</feature>
<dbReference type="InterPro" id="IPR008925">
    <property type="entry name" value="aa_tRNA-synth_I_cd-bd_sf"/>
</dbReference>
<dbReference type="EMBL" id="UINC01000928">
    <property type="protein sequence ID" value="SUZ63960.1"/>
    <property type="molecule type" value="Genomic_DNA"/>
</dbReference>
<dbReference type="GO" id="GO:0006424">
    <property type="term" value="P:glutamyl-tRNA aminoacylation"/>
    <property type="evidence" value="ECO:0007669"/>
    <property type="project" value="InterPro"/>
</dbReference>
<dbReference type="InterPro" id="IPR020058">
    <property type="entry name" value="Glu/Gln-tRNA-synth_Ib_cat-dom"/>
</dbReference>
<keyword evidence="4" id="KW-0436">Ligase</keyword>
<proteinExistence type="inferred from homology"/>
<evidence type="ECO:0000256" key="8">
    <source>
        <dbReference type="ARBA" id="ARBA00023146"/>
    </source>
</evidence>
<feature type="domain" description="Aminoacyl-tRNA synthetase class I anticodon-binding" evidence="11">
    <location>
        <begin position="283"/>
        <end position="426"/>
    </location>
</feature>
<evidence type="ECO:0000259" key="10">
    <source>
        <dbReference type="Pfam" id="PF00749"/>
    </source>
</evidence>
<dbReference type="PANTHER" id="PTHR43311">
    <property type="entry name" value="GLUTAMATE--TRNA LIGASE"/>
    <property type="match status" value="1"/>
</dbReference>
<feature type="domain" description="Glutamyl/glutaminyl-tRNA synthetase class Ib catalytic" evidence="10">
    <location>
        <begin position="102"/>
        <end position="269"/>
    </location>
</feature>
<dbReference type="GO" id="GO:0005829">
    <property type="term" value="C:cytosol"/>
    <property type="evidence" value="ECO:0007669"/>
    <property type="project" value="TreeGrafter"/>
</dbReference>
<dbReference type="HAMAP" id="MF_00022">
    <property type="entry name" value="Glu_tRNA_synth_type1"/>
    <property type="match status" value="1"/>
</dbReference>
<evidence type="ECO:0000256" key="6">
    <source>
        <dbReference type="ARBA" id="ARBA00022840"/>
    </source>
</evidence>
<evidence type="ECO:0000256" key="7">
    <source>
        <dbReference type="ARBA" id="ARBA00022917"/>
    </source>
</evidence>
<dbReference type="InterPro" id="IPR004527">
    <property type="entry name" value="Glu-tRNA-ligase_bac/mito"/>
</dbReference>
<dbReference type="GO" id="GO:0005524">
    <property type="term" value="F:ATP binding"/>
    <property type="evidence" value="ECO:0007669"/>
    <property type="project" value="UniProtKB-KW"/>
</dbReference>
<accession>A0A381PAG9</accession>
<evidence type="ECO:0000256" key="5">
    <source>
        <dbReference type="ARBA" id="ARBA00022741"/>
    </source>
</evidence>
<dbReference type="InterPro" id="IPR020752">
    <property type="entry name" value="Glu-tRNA-synth_I_codon-bd_sub1"/>
</dbReference>
<dbReference type="GO" id="GO:0004818">
    <property type="term" value="F:glutamate-tRNA ligase activity"/>
    <property type="evidence" value="ECO:0007669"/>
    <property type="project" value="UniProtKB-EC"/>
</dbReference>
<protein>
    <recommendedName>
        <fullName evidence="2">glutamate--tRNA ligase</fullName>
        <ecNumber evidence="2">6.1.1.17</ecNumber>
    </recommendedName>
    <alternativeName>
        <fullName evidence="9">Glutamyl-tRNA synthetase</fullName>
    </alternativeName>
</protein>
<keyword evidence="5" id="KW-0547">Nucleotide-binding</keyword>
<keyword evidence="8" id="KW-0030">Aminoacyl-tRNA synthetase</keyword>
<dbReference type="CDD" id="cd00808">
    <property type="entry name" value="GluRS_core"/>
    <property type="match status" value="1"/>
</dbReference>
<dbReference type="PRINTS" id="PR00987">
    <property type="entry name" value="TRNASYNTHGLU"/>
</dbReference>
<dbReference type="Pfam" id="PF19269">
    <property type="entry name" value="Anticodon_2"/>
    <property type="match status" value="1"/>
</dbReference>
<dbReference type="InterPro" id="IPR033910">
    <property type="entry name" value="GluRS_core"/>
</dbReference>
<dbReference type="AlphaFoldDB" id="A0A381PAG9"/>
<dbReference type="EC" id="6.1.1.17" evidence="2"/>